<dbReference type="EMBL" id="DRLF01000078">
    <property type="protein sequence ID" value="HEC05598.1"/>
    <property type="molecule type" value="Genomic_DNA"/>
</dbReference>
<dbReference type="InterPro" id="IPR010281">
    <property type="entry name" value="DUF885"/>
</dbReference>
<dbReference type="PANTHER" id="PTHR33361:SF16">
    <property type="entry name" value="DUF885 DOMAIN-CONTAINING PROTEIN"/>
    <property type="match status" value="1"/>
</dbReference>
<gene>
    <name evidence="1" type="ORF">ENJ12_01990</name>
</gene>
<reference evidence="1" key="1">
    <citation type="journal article" date="2020" name="mSystems">
        <title>Genome- and Community-Level Interaction Insights into Carbon Utilization and Element Cycling Functions of Hydrothermarchaeota in Hydrothermal Sediment.</title>
        <authorList>
            <person name="Zhou Z."/>
            <person name="Liu Y."/>
            <person name="Xu W."/>
            <person name="Pan J."/>
            <person name="Luo Z.H."/>
            <person name="Li M."/>
        </authorList>
    </citation>
    <scope>NUCLEOTIDE SEQUENCE [LARGE SCALE GENOMIC DNA]</scope>
    <source>
        <strain evidence="1">HyVt-458</strain>
    </source>
</reference>
<evidence type="ECO:0000313" key="1">
    <source>
        <dbReference type="EMBL" id="HEC05598.1"/>
    </source>
</evidence>
<dbReference type="AlphaFoldDB" id="A0A831W7D3"/>
<dbReference type="PANTHER" id="PTHR33361">
    <property type="entry name" value="GLR0591 PROTEIN"/>
    <property type="match status" value="1"/>
</dbReference>
<proteinExistence type="predicted"/>
<accession>A0A831W7D3</accession>
<dbReference type="Pfam" id="PF05960">
    <property type="entry name" value="DUF885"/>
    <property type="match status" value="1"/>
</dbReference>
<protein>
    <submittedName>
        <fullName evidence="1">DUF885 family protein</fullName>
    </submittedName>
</protein>
<dbReference type="Proteomes" id="UP000886339">
    <property type="component" value="Unassembled WGS sequence"/>
</dbReference>
<organism evidence="1">
    <name type="scientific">Thiolapillus brandeum</name>
    <dbReference type="NCBI Taxonomy" id="1076588"/>
    <lineage>
        <taxon>Bacteria</taxon>
        <taxon>Pseudomonadati</taxon>
        <taxon>Pseudomonadota</taxon>
        <taxon>Gammaproteobacteria</taxon>
        <taxon>Chromatiales</taxon>
        <taxon>Sedimenticolaceae</taxon>
        <taxon>Thiolapillus</taxon>
    </lineage>
</organism>
<name>A0A831W7D3_9GAMM</name>
<sequence length="72" mass="8024">VAEVERYLVMPGQALAYKVGMLKILELRERAQAIMGPKFTYGGFHDAILKNGALPLSLLDQMVDRYIARESG</sequence>
<comment type="caution">
    <text evidence="1">The sequence shown here is derived from an EMBL/GenBank/DDBJ whole genome shotgun (WGS) entry which is preliminary data.</text>
</comment>
<feature type="non-terminal residue" evidence="1">
    <location>
        <position position="1"/>
    </location>
</feature>